<evidence type="ECO:0000313" key="2">
    <source>
        <dbReference type="Proteomes" id="UP000605970"/>
    </source>
</evidence>
<name>A0A8S9ZU71_9BILA</name>
<accession>A0A8S9ZU71</accession>
<reference evidence="1" key="1">
    <citation type="journal article" date="2020" name="Ecol. Evol.">
        <title>Genome structure and content of the rice root-knot nematode (Meloidogyne graminicola).</title>
        <authorList>
            <person name="Phan N.T."/>
            <person name="Danchin E.G.J."/>
            <person name="Klopp C."/>
            <person name="Perfus-Barbeoch L."/>
            <person name="Kozlowski D.K."/>
            <person name="Koutsovoulos G.D."/>
            <person name="Lopez-Roques C."/>
            <person name="Bouchez O."/>
            <person name="Zahm M."/>
            <person name="Besnard G."/>
            <person name="Bellafiore S."/>
        </authorList>
    </citation>
    <scope>NUCLEOTIDE SEQUENCE</scope>
    <source>
        <strain evidence="1">VN-18</strain>
    </source>
</reference>
<evidence type="ECO:0000313" key="1">
    <source>
        <dbReference type="EMBL" id="KAF7636826.1"/>
    </source>
</evidence>
<protein>
    <submittedName>
        <fullName evidence="1">Uncharacterized protein</fullName>
    </submittedName>
</protein>
<dbReference type="Proteomes" id="UP000605970">
    <property type="component" value="Unassembled WGS sequence"/>
</dbReference>
<dbReference type="AlphaFoldDB" id="A0A8S9ZU71"/>
<organism evidence="1 2">
    <name type="scientific">Meloidogyne graminicola</name>
    <dbReference type="NCBI Taxonomy" id="189291"/>
    <lineage>
        <taxon>Eukaryota</taxon>
        <taxon>Metazoa</taxon>
        <taxon>Ecdysozoa</taxon>
        <taxon>Nematoda</taxon>
        <taxon>Chromadorea</taxon>
        <taxon>Rhabditida</taxon>
        <taxon>Tylenchina</taxon>
        <taxon>Tylenchomorpha</taxon>
        <taxon>Tylenchoidea</taxon>
        <taxon>Meloidogynidae</taxon>
        <taxon>Meloidogyninae</taxon>
        <taxon>Meloidogyne</taxon>
    </lineage>
</organism>
<comment type="caution">
    <text evidence="1">The sequence shown here is derived from an EMBL/GenBank/DDBJ whole genome shotgun (WGS) entry which is preliminary data.</text>
</comment>
<dbReference type="EMBL" id="JABEBT010000026">
    <property type="protein sequence ID" value="KAF7636826.1"/>
    <property type="molecule type" value="Genomic_DNA"/>
</dbReference>
<sequence>MDEKLIKKLIEDYNKPKGSQAIKALLHAAGDTKNYSVEKRAKFVQLLINLSDSLQEKKQMRAKQKKIIIKY</sequence>
<proteinExistence type="predicted"/>
<gene>
    <name evidence="1" type="ORF">Mgra_00003771</name>
</gene>
<keyword evidence="2" id="KW-1185">Reference proteome</keyword>